<dbReference type="EMBL" id="CP144751">
    <property type="protein sequence ID" value="WVZ86436.1"/>
    <property type="molecule type" value="Genomic_DNA"/>
</dbReference>
<feature type="signal peptide" evidence="1">
    <location>
        <begin position="1"/>
        <end position="23"/>
    </location>
</feature>
<gene>
    <name evidence="2" type="ORF">U9M48_033215</name>
</gene>
<protein>
    <recommendedName>
        <fullName evidence="4">Secreted protein</fullName>
    </recommendedName>
</protein>
<organism evidence="2 3">
    <name type="scientific">Paspalum notatum var. saurae</name>
    <dbReference type="NCBI Taxonomy" id="547442"/>
    <lineage>
        <taxon>Eukaryota</taxon>
        <taxon>Viridiplantae</taxon>
        <taxon>Streptophyta</taxon>
        <taxon>Embryophyta</taxon>
        <taxon>Tracheophyta</taxon>
        <taxon>Spermatophyta</taxon>
        <taxon>Magnoliopsida</taxon>
        <taxon>Liliopsida</taxon>
        <taxon>Poales</taxon>
        <taxon>Poaceae</taxon>
        <taxon>PACMAD clade</taxon>
        <taxon>Panicoideae</taxon>
        <taxon>Andropogonodae</taxon>
        <taxon>Paspaleae</taxon>
        <taxon>Paspalinae</taxon>
        <taxon>Paspalum</taxon>
    </lineage>
</organism>
<keyword evidence="3" id="KW-1185">Reference proteome</keyword>
<keyword evidence="1" id="KW-0732">Signal</keyword>
<feature type="chain" id="PRO_5042877999" description="Secreted protein" evidence="1">
    <location>
        <begin position="24"/>
        <end position="65"/>
    </location>
</feature>
<dbReference type="AlphaFoldDB" id="A0AAQ3X635"/>
<evidence type="ECO:0000313" key="3">
    <source>
        <dbReference type="Proteomes" id="UP001341281"/>
    </source>
</evidence>
<reference evidence="2 3" key="1">
    <citation type="submission" date="2024-02" db="EMBL/GenBank/DDBJ databases">
        <title>High-quality chromosome-scale genome assembly of Pensacola bahiagrass (Paspalum notatum Flugge var. saurae).</title>
        <authorList>
            <person name="Vega J.M."/>
            <person name="Podio M."/>
            <person name="Orjuela J."/>
            <person name="Siena L.A."/>
            <person name="Pessino S.C."/>
            <person name="Combes M.C."/>
            <person name="Mariac C."/>
            <person name="Albertini E."/>
            <person name="Pupilli F."/>
            <person name="Ortiz J.P.A."/>
            <person name="Leblanc O."/>
        </authorList>
    </citation>
    <scope>NUCLEOTIDE SEQUENCE [LARGE SCALE GENOMIC DNA]</scope>
    <source>
        <strain evidence="2">R1</strain>
        <tissue evidence="2">Leaf</tissue>
    </source>
</reference>
<evidence type="ECO:0000313" key="2">
    <source>
        <dbReference type="EMBL" id="WVZ86436.1"/>
    </source>
</evidence>
<dbReference type="Proteomes" id="UP001341281">
    <property type="component" value="Chromosome 07"/>
</dbReference>
<name>A0AAQ3X635_PASNO</name>
<evidence type="ECO:0008006" key="4">
    <source>
        <dbReference type="Google" id="ProtNLM"/>
    </source>
</evidence>
<accession>A0AAQ3X635</accession>
<evidence type="ECO:0000256" key="1">
    <source>
        <dbReference type="SAM" id="SignalP"/>
    </source>
</evidence>
<proteinExistence type="predicted"/>
<sequence length="65" mass="7241">MAFSVKIVVMFFLCSQYWTTKYGKSTQMPARTCPHRISHRGEHGQADATMQSSQAYAASSLVIPT</sequence>